<evidence type="ECO:0000313" key="3">
    <source>
        <dbReference type="Proteomes" id="UP000054558"/>
    </source>
</evidence>
<dbReference type="AlphaFoldDB" id="A0A1Y1I2W7"/>
<gene>
    <name evidence="2" type="ORF">KFL_002260200</name>
</gene>
<feature type="compositionally biased region" description="Basic and acidic residues" evidence="1">
    <location>
        <begin position="255"/>
        <end position="275"/>
    </location>
</feature>
<dbReference type="InterPro" id="IPR043822">
    <property type="entry name" value="EsV_1_7_cys"/>
</dbReference>
<evidence type="ECO:0000313" key="2">
    <source>
        <dbReference type="EMBL" id="GAQ85264.1"/>
    </source>
</evidence>
<keyword evidence="3" id="KW-1185">Reference proteome</keyword>
<organism evidence="2 3">
    <name type="scientific">Klebsormidium nitens</name>
    <name type="common">Green alga</name>
    <name type="synonym">Ulothrix nitens</name>
    <dbReference type="NCBI Taxonomy" id="105231"/>
    <lineage>
        <taxon>Eukaryota</taxon>
        <taxon>Viridiplantae</taxon>
        <taxon>Streptophyta</taxon>
        <taxon>Klebsormidiophyceae</taxon>
        <taxon>Klebsormidiales</taxon>
        <taxon>Klebsormidiaceae</taxon>
        <taxon>Klebsormidium</taxon>
    </lineage>
</organism>
<accession>A0A1Y1I2W7</accession>
<dbReference type="EMBL" id="DF237175">
    <property type="protein sequence ID" value="GAQ85264.1"/>
    <property type="molecule type" value="Genomic_DNA"/>
</dbReference>
<evidence type="ECO:0000256" key="1">
    <source>
        <dbReference type="SAM" id="MobiDB-lite"/>
    </source>
</evidence>
<proteinExistence type="predicted"/>
<name>A0A1Y1I2W7_KLENI</name>
<dbReference type="Proteomes" id="UP000054558">
    <property type="component" value="Unassembled WGS sequence"/>
</dbReference>
<feature type="region of interest" description="Disordered" evidence="1">
    <location>
        <begin position="255"/>
        <end position="278"/>
    </location>
</feature>
<evidence type="ECO:0008006" key="4">
    <source>
        <dbReference type="Google" id="ProtNLM"/>
    </source>
</evidence>
<dbReference type="Pfam" id="PF19114">
    <property type="entry name" value="EsV_1_7_cys"/>
    <property type="match status" value="4"/>
</dbReference>
<dbReference type="SMART" id="SM01425">
    <property type="entry name" value="EsV_1_7"/>
    <property type="match status" value="4"/>
</dbReference>
<protein>
    <recommendedName>
        <fullName evidence="4">EsV-1-7</fullName>
    </recommendedName>
</protein>
<reference evidence="2 3" key="1">
    <citation type="journal article" date="2014" name="Nat. Commun.">
        <title>Klebsormidium flaccidum genome reveals primary factors for plant terrestrial adaptation.</title>
        <authorList>
            <person name="Hori K."/>
            <person name="Maruyama F."/>
            <person name="Fujisawa T."/>
            <person name="Togashi T."/>
            <person name="Yamamoto N."/>
            <person name="Seo M."/>
            <person name="Sato S."/>
            <person name="Yamada T."/>
            <person name="Mori H."/>
            <person name="Tajima N."/>
            <person name="Moriyama T."/>
            <person name="Ikeuchi M."/>
            <person name="Watanabe M."/>
            <person name="Wada H."/>
            <person name="Kobayashi K."/>
            <person name="Saito M."/>
            <person name="Masuda T."/>
            <person name="Sasaki-Sekimoto Y."/>
            <person name="Mashiguchi K."/>
            <person name="Awai K."/>
            <person name="Shimojima M."/>
            <person name="Masuda S."/>
            <person name="Iwai M."/>
            <person name="Nobusawa T."/>
            <person name="Narise T."/>
            <person name="Kondo S."/>
            <person name="Saito H."/>
            <person name="Sato R."/>
            <person name="Murakawa M."/>
            <person name="Ihara Y."/>
            <person name="Oshima-Yamada Y."/>
            <person name="Ohtaka K."/>
            <person name="Satoh M."/>
            <person name="Sonobe K."/>
            <person name="Ishii M."/>
            <person name="Ohtani R."/>
            <person name="Kanamori-Sato M."/>
            <person name="Honoki R."/>
            <person name="Miyazaki D."/>
            <person name="Mochizuki H."/>
            <person name="Umetsu J."/>
            <person name="Higashi K."/>
            <person name="Shibata D."/>
            <person name="Kamiya Y."/>
            <person name="Sato N."/>
            <person name="Nakamura Y."/>
            <person name="Tabata S."/>
            <person name="Ida S."/>
            <person name="Kurokawa K."/>
            <person name="Ohta H."/>
        </authorList>
    </citation>
    <scope>NUCLEOTIDE SEQUENCE [LARGE SCALE GENOMIC DNA]</scope>
    <source>
        <strain evidence="2 3">NIES-2285</strain>
    </source>
</reference>
<sequence>MGSLLAQLGMEIERNAKHKTPENTVANILTQAIDALKEARGAPPAGSKPRVTLPVGSLESLAAARPANKRVWNCTASEECLKECEYGWAILKPIVCEDHQEDGMDKYVAKRRCGQGRACPKQPTFGWHGKSAVACKVHADPDMVNTVSKLCGAGEREPCAKRPTYGWPGTNKALRCKEHAEPGMRDVAHSWCSEPGCDKRGKYVFPNQSSIRAARCEKHVLQGMEDFTTKRCTVRGCMNVPESLQVGSKRRCREHEHVPEGRGKRVREERDEDMPLRPGPGSFVAAMGGFGGEVNRVGGLEGHLQVGGHEQQLHNLQRVQ</sequence>